<keyword evidence="2" id="KW-1185">Reference proteome</keyword>
<dbReference type="SUPFAM" id="SSF56219">
    <property type="entry name" value="DNase I-like"/>
    <property type="match status" value="1"/>
</dbReference>
<protein>
    <recommendedName>
        <fullName evidence="3">Craniofacial development protein 2-like</fullName>
    </recommendedName>
</protein>
<evidence type="ECO:0000313" key="1">
    <source>
        <dbReference type="EMBL" id="KAK4883336.1"/>
    </source>
</evidence>
<gene>
    <name evidence="1" type="ORF">RN001_006655</name>
</gene>
<dbReference type="AlphaFoldDB" id="A0AAN7SBK0"/>
<proteinExistence type="predicted"/>
<accession>A0AAN7SBK0</accession>
<dbReference type="Proteomes" id="UP001353858">
    <property type="component" value="Unassembled WGS sequence"/>
</dbReference>
<dbReference type="Gene3D" id="3.60.10.10">
    <property type="entry name" value="Endonuclease/exonuclease/phosphatase"/>
    <property type="match status" value="1"/>
</dbReference>
<dbReference type="InterPro" id="IPR036691">
    <property type="entry name" value="Endo/exonu/phosph_ase_sf"/>
</dbReference>
<comment type="caution">
    <text evidence="1">The sequence shown here is derived from an EMBL/GenBank/DDBJ whole genome shotgun (WGS) entry which is preliminary data.</text>
</comment>
<dbReference type="EMBL" id="JARPUR010000002">
    <property type="protein sequence ID" value="KAK4883336.1"/>
    <property type="molecule type" value="Genomic_DNA"/>
</dbReference>
<evidence type="ECO:0000313" key="2">
    <source>
        <dbReference type="Proteomes" id="UP001353858"/>
    </source>
</evidence>
<reference evidence="2" key="1">
    <citation type="submission" date="2023-01" db="EMBL/GenBank/DDBJ databases">
        <title>Key to firefly adult light organ development and bioluminescence: homeobox transcription factors regulate luciferase expression and transportation to peroxisome.</title>
        <authorList>
            <person name="Fu X."/>
        </authorList>
    </citation>
    <scope>NUCLEOTIDE SEQUENCE [LARGE SCALE GENOMIC DNA]</scope>
</reference>
<organism evidence="1 2">
    <name type="scientific">Aquatica leii</name>
    <dbReference type="NCBI Taxonomy" id="1421715"/>
    <lineage>
        <taxon>Eukaryota</taxon>
        <taxon>Metazoa</taxon>
        <taxon>Ecdysozoa</taxon>
        <taxon>Arthropoda</taxon>
        <taxon>Hexapoda</taxon>
        <taxon>Insecta</taxon>
        <taxon>Pterygota</taxon>
        <taxon>Neoptera</taxon>
        <taxon>Endopterygota</taxon>
        <taxon>Coleoptera</taxon>
        <taxon>Polyphaga</taxon>
        <taxon>Elateriformia</taxon>
        <taxon>Elateroidea</taxon>
        <taxon>Lampyridae</taxon>
        <taxon>Luciolinae</taxon>
        <taxon>Aquatica</taxon>
    </lineage>
</organism>
<sequence>MFAFIYLFENENNLNFNAHTQRHLQSKALCYINIKISKLCYLKIIQVYAPTSAYEDEEVEGFYEEVTTAIQRNPCRYTLIIGDFNAKLGKKIEPNKEKIGKVGMGERNERGQMLIYLHNALMISENVGITYNPFEKCSPP</sequence>
<name>A0AAN7SBK0_9COLE</name>
<evidence type="ECO:0008006" key="3">
    <source>
        <dbReference type="Google" id="ProtNLM"/>
    </source>
</evidence>